<dbReference type="KEGG" id="bthy:AQ980_30650"/>
<dbReference type="Pfam" id="PF01661">
    <property type="entry name" value="Macro"/>
    <property type="match status" value="1"/>
</dbReference>
<dbReference type="InterPro" id="IPR002589">
    <property type="entry name" value="Macro_dom"/>
</dbReference>
<dbReference type="CDD" id="cd02901">
    <property type="entry name" value="Macro_Poa1p-like"/>
    <property type="match status" value="1"/>
</dbReference>
<dbReference type="AlphaFoldDB" id="A0A643LQ23"/>
<protein>
    <submittedName>
        <fullName evidence="2">Macro domain-containing protein</fullName>
    </submittedName>
</protein>
<dbReference type="SMART" id="SM00506">
    <property type="entry name" value="A1pp"/>
    <property type="match status" value="1"/>
</dbReference>
<evidence type="ECO:0000313" key="2">
    <source>
        <dbReference type="EMBL" id="KAB1346733.1"/>
    </source>
</evidence>
<comment type="catalytic activity">
    <reaction evidence="1">
        <text>an N-(ADP-alpha-D-ribosyl)-thymidine in DNA + H2O = a thymidine in DNA + ADP-D-ribose</text>
        <dbReference type="Rhea" id="RHEA:71655"/>
        <dbReference type="Rhea" id="RHEA-COMP:13556"/>
        <dbReference type="Rhea" id="RHEA-COMP:18051"/>
        <dbReference type="ChEBI" id="CHEBI:15377"/>
        <dbReference type="ChEBI" id="CHEBI:57967"/>
        <dbReference type="ChEBI" id="CHEBI:137386"/>
        <dbReference type="ChEBI" id="CHEBI:191199"/>
    </reaction>
    <physiologicalReaction direction="left-to-right" evidence="1">
        <dbReference type="Rhea" id="RHEA:71656"/>
    </physiologicalReaction>
</comment>
<proteinExistence type="predicted"/>
<dbReference type="PANTHER" id="PTHR12521">
    <property type="entry name" value="PROTEIN C6ORF130"/>
    <property type="match status" value="1"/>
</dbReference>
<dbReference type="GO" id="GO:0140291">
    <property type="term" value="P:peptidyl-glutamate ADP-deribosylation"/>
    <property type="evidence" value="ECO:0007669"/>
    <property type="project" value="TreeGrafter"/>
</dbReference>
<dbReference type="RefSeq" id="WP_000591046.1">
    <property type="nucleotide sequence ID" value="NZ_CP011350.1"/>
</dbReference>
<dbReference type="Gene3D" id="3.40.220.10">
    <property type="entry name" value="Leucine Aminopeptidase, subunit E, domain 1"/>
    <property type="match status" value="1"/>
</dbReference>
<dbReference type="SUPFAM" id="SSF52949">
    <property type="entry name" value="Macro domain-like"/>
    <property type="match status" value="1"/>
</dbReference>
<reference evidence="2" key="1">
    <citation type="submission" date="2019-07" db="EMBL/GenBank/DDBJ databases">
        <title>Draft genome sequence of Bacillus thuringiensis strain PT02.</title>
        <authorList>
            <person name="Nguyen H."/>
            <person name="Nguyen L.N."/>
            <person name="Nguyen H.T.T."/>
            <person name="Nguyen D.V."/>
            <person name="Le H.T.T."/>
        </authorList>
    </citation>
    <scope>NUCLEOTIDE SEQUENCE</scope>
    <source>
        <strain evidence="2">PT02</strain>
    </source>
</reference>
<dbReference type="PANTHER" id="PTHR12521:SF0">
    <property type="entry name" value="ADP-RIBOSE GLYCOHYDROLASE OARD1"/>
    <property type="match status" value="1"/>
</dbReference>
<dbReference type="SMR" id="A0A643LQ23"/>
<comment type="caution">
    <text evidence="2">The sequence shown here is derived from an EMBL/GenBank/DDBJ whole genome shotgun (WGS) entry which is preliminary data.</text>
</comment>
<name>A0A643LQ23_BACTU</name>
<sequence>MIKITKGNLLEADAQALVNTVNTVGVMGKGIALQFKQAFPDNFKAYQKACKINQVQPGKMFIYKTHLLGSPEYIINFPTKRHWKNKSRIEDIKSGLSSLRNEIINYNIKSIALPPLGCGNGGLDWSEVQPLIIKSLEDLNTTVYLYEPSGHPDPNSMKIGTTKPKMTKARALLLLLMEQYRAPGYHLSLLEIQKLAYFLQECGEPLRLNFVKYIYGPYAENLNHVLIRLEGHYIRGYGDRNSKSDINLFEDAILEAKEFISHDEESLKRLEEVKNLIEGYETPYGMELLATVHWSIKYGNNSIMDFDEIINYIHSWNERKKHVFKNNHIKKTMQHLEIFMQ</sequence>
<dbReference type="InterPro" id="IPR043472">
    <property type="entry name" value="Macro_dom-like"/>
</dbReference>
<gene>
    <name evidence="2" type="ORF">FPG91_29700</name>
</gene>
<dbReference type="PROSITE" id="PS51154">
    <property type="entry name" value="MACRO"/>
    <property type="match status" value="1"/>
</dbReference>
<organism evidence="2">
    <name type="scientific">Bacillus thuringiensis</name>
    <dbReference type="NCBI Taxonomy" id="1428"/>
    <lineage>
        <taxon>Bacteria</taxon>
        <taxon>Bacillati</taxon>
        <taxon>Bacillota</taxon>
        <taxon>Bacilli</taxon>
        <taxon>Bacillales</taxon>
        <taxon>Bacillaceae</taxon>
        <taxon>Bacillus</taxon>
        <taxon>Bacillus cereus group</taxon>
    </lineage>
</organism>
<accession>A0A643LQ23</accession>
<dbReference type="InterPro" id="IPR050892">
    <property type="entry name" value="ADP-ribose_metab_enzymes"/>
</dbReference>
<dbReference type="EMBL" id="VLPO01000113">
    <property type="protein sequence ID" value="KAB1346733.1"/>
    <property type="molecule type" value="Genomic_DNA"/>
</dbReference>
<evidence type="ECO:0000256" key="1">
    <source>
        <dbReference type="ARBA" id="ARBA00035885"/>
    </source>
</evidence>